<keyword evidence="2" id="KW-1185">Reference proteome</keyword>
<proteinExistence type="predicted"/>
<name>A0A498JZX3_MALDO</name>
<dbReference type="EMBL" id="RDQH01000331">
    <property type="protein sequence ID" value="RXH98731.1"/>
    <property type="molecule type" value="Genomic_DNA"/>
</dbReference>
<dbReference type="STRING" id="3750.A0A498JZX3"/>
<gene>
    <name evidence="1" type="ORF">DVH24_011056</name>
</gene>
<accession>A0A498JZX3</accession>
<reference evidence="1 2" key="1">
    <citation type="submission" date="2018-10" db="EMBL/GenBank/DDBJ databases">
        <title>A high-quality apple genome assembly.</title>
        <authorList>
            <person name="Hu J."/>
        </authorList>
    </citation>
    <scope>NUCLEOTIDE SEQUENCE [LARGE SCALE GENOMIC DNA]</scope>
    <source>
        <strain evidence="2">cv. HFTH1</strain>
        <tissue evidence="1">Young leaf</tissue>
    </source>
</reference>
<comment type="caution">
    <text evidence="1">The sequence shown here is derived from an EMBL/GenBank/DDBJ whole genome shotgun (WGS) entry which is preliminary data.</text>
</comment>
<dbReference type="AlphaFoldDB" id="A0A498JZX3"/>
<organism evidence="1 2">
    <name type="scientific">Malus domestica</name>
    <name type="common">Apple</name>
    <name type="synonym">Pyrus malus</name>
    <dbReference type="NCBI Taxonomy" id="3750"/>
    <lineage>
        <taxon>Eukaryota</taxon>
        <taxon>Viridiplantae</taxon>
        <taxon>Streptophyta</taxon>
        <taxon>Embryophyta</taxon>
        <taxon>Tracheophyta</taxon>
        <taxon>Spermatophyta</taxon>
        <taxon>Magnoliopsida</taxon>
        <taxon>eudicotyledons</taxon>
        <taxon>Gunneridae</taxon>
        <taxon>Pentapetalae</taxon>
        <taxon>rosids</taxon>
        <taxon>fabids</taxon>
        <taxon>Rosales</taxon>
        <taxon>Rosaceae</taxon>
        <taxon>Amygdaloideae</taxon>
        <taxon>Maleae</taxon>
        <taxon>Malus</taxon>
    </lineage>
</organism>
<protein>
    <submittedName>
        <fullName evidence="1">Uncharacterized protein</fullName>
    </submittedName>
</protein>
<dbReference type="Proteomes" id="UP000290289">
    <property type="component" value="Chromosome 5"/>
</dbReference>
<sequence>MGRSLTRSLCTKAVLSGIPSQELYVKVGAKSTGPIPIGQLVGVVEKAAKTGAKVVMDAVNKPRNITSKGLMDLVTE</sequence>
<evidence type="ECO:0000313" key="1">
    <source>
        <dbReference type="EMBL" id="RXH98731.1"/>
    </source>
</evidence>
<evidence type="ECO:0000313" key="2">
    <source>
        <dbReference type="Proteomes" id="UP000290289"/>
    </source>
</evidence>